<dbReference type="InterPro" id="IPR050097">
    <property type="entry name" value="Ferredoxin-NADP_redctase_2"/>
</dbReference>
<dbReference type="PRINTS" id="PR00368">
    <property type="entry name" value="FADPNR"/>
</dbReference>
<gene>
    <name evidence="5" type="ORF">MGYG_03296</name>
</gene>
<comment type="similarity">
    <text evidence="1">Belongs to the class-II pyridine nucleotide-disulfide oxidoreductase family.</text>
</comment>
<dbReference type="Pfam" id="PF07992">
    <property type="entry name" value="Pyr_redox_2"/>
    <property type="match status" value="1"/>
</dbReference>
<dbReference type="InterPro" id="IPR036188">
    <property type="entry name" value="FAD/NAD-bd_sf"/>
</dbReference>
<feature type="domain" description="FAD/NAD(P)-binding" evidence="4">
    <location>
        <begin position="9"/>
        <end position="139"/>
    </location>
</feature>
<dbReference type="GeneID" id="10031086"/>
<sequence>MTSQDTPLYDCLIIGGGMAGLSAALSLVRTLHTAVVFDQGSHRNDKAPHLATIPTWDSQDPRRFREETKLNIQSKYNTVEFADVKLEKVAKLTEGPNEGRFCVWDDKQRAWLGKKVILAMGVEDLLPEIPGFDECWTKGVVHCLVHRGYEERGCAKAGVFAIDGDANLHAARHLAFQARNLSTNVTIYTNGNTQLADEIQSALGPCGFQAEARSFSKLVQHQQKRSLDIHFTDGTSEMVGVVVHRPLTKVRGPFAEQLGVEMTPEGHIKTNFPFNETTVSGVFVAGDAGSQFKIGTQAVVMGAFAAGGVQMQVNADNWSRPVNPTA</sequence>
<dbReference type="RefSeq" id="XP_003175776.1">
    <property type="nucleotide sequence ID" value="XM_003175728.1"/>
</dbReference>
<proteinExistence type="inferred from homology"/>
<dbReference type="AlphaFoldDB" id="E4UMU0"/>
<evidence type="ECO:0000259" key="4">
    <source>
        <dbReference type="Pfam" id="PF07992"/>
    </source>
</evidence>
<evidence type="ECO:0000256" key="2">
    <source>
        <dbReference type="ARBA" id="ARBA00022630"/>
    </source>
</evidence>
<keyword evidence="3" id="KW-0560">Oxidoreductase</keyword>
<dbReference type="GO" id="GO:0016491">
    <property type="term" value="F:oxidoreductase activity"/>
    <property type="evidence" value="ECO:0007669"/>
    <property type="project" value="UniProtKB-KW"/>
</dbReference>
<dbReference type="OMA" id="GFDECWT"/>
<dbReference type="VEuPathDB" id="FungiDB:MGYG_03296"/>
<protein>
    <submittedName>
        <fullName evidence="5">Thioredoxin reductase GliT</fullName>
    </submittedName>
</protein>
<dbReference type="eggNOG" id="ENOG502QQDE">
    <property type="taxonomic scope" value="Eukaryota"/>
</dbReference>
<evidence type="ECO:0000313" key="5">
    <source>
        <dbReference type="EMBL" id="EFR00294.1"/>
    </source>
</evidence>
<dbReference type="PRINTS" id="PR00469">
    <property type="entry name" value="PNDRDTASEII"/>
</dbReference>
<dbReference type="GO" id="GO:0097237">
    <property type="term" value="P:cellular response to toxic substance"/>
    <property type="evidence" value="ECO:0007669"/>
    <property type="project" value="UniProtKB-ARBA"/>
</dbReference>
<dbReference type="PANTHER" id="PTHR48105">
    <property type="entry name" value="THIOREDOXIN REDUCTASE 1-RELATED-RELATED"/>
    <property type="match status" value="1"/>
</dbReference>
<dbReference type="EMBL" id="DS989823">
    <property type="protein sequence ID" value="EFR00294.1"/>
    <property type="molecule type" value="Genomic_DNA"/>
</dbReference>
<organism evidence="6">
    <name type="scientific">Arthroderma gypseum (strain ATCC MYA-4604 / CBS 118893)</name>
    <name type="common">Microsporum gypseum</name>
    <dbReference type="NCBI Taxonomy" id="535722"/>
    <lineage>
        <taxon>Eukaryota</taxon>
        <taxon>Fungi</taxon>
        <taxon>Dikarya</taxon>
        <taxon>Ascomycota</taxon>
        <taxon>Pezizomycotina</taxon>
        <taxon>Eurotiomycetes</taxon>
        <taxon>Eurotiomycetidae</taxon>
        <taxon>Onygenales</taxon>
        <taxon>Arthrodermataceae</taxon>
        <taxon>Nannizzia</taxon>
    </lineage>
</organism>
<keyword evidence="6" id="KW-1185">Reference proteome</keyword>
<dbReference type="Proteomes" id="UP000002669">
    <property type="component" value="Unassembled WGS sequence"/>
</dbReference>
<dbReference type="Gene3D" id="3.50.50.60">
    <property type="entry name" value="FAD/NAD(P)-binding domain"/>
    <property type="match status" value="2"/>
</dbReference>
<evidence type="ECO:0000313" key="6">
    <source>
        <dbReference type="Proteomes" id="UP000002669"/>
    </source>
</evidence>
<reference evidence="6" key="1">
    <citation type="journal article" date="2012" name="MBio">
        <title>Comparative genome analysis of Trichophyton rubrum and related dermatophytes reveals candidate genes involved in infection.</title>
        <authorList>
            <person name="Martinez D.A."/>
            <person name="Oliver B.G."/>
            <person name="Graeser Y."/>
            <person name="Goldberg J.M."/>
            <person name="Li W."/>
            <person name="Martinez-Rossi N.M."/>
            <person name="Monod M."/>
            <person name="Shelest E."/>
            <person name="Barton R.C."/>
            <person name="Birch E."/>
            <person name="Brakhage A.A."/>
            <person name="Chen Z."/>
            <person name="Gurr S.J."/>
            <person name="Heiman D."/>
            <person name="Heitman J."/>
            <person name="Kosti I."/>
            <person name="Rossi A."/>
            <person name="Saif S."/>
            <person name="Samalova M."/>
            <person name="Saunders C.W."/>
            <person name="Shea T."/>
            <person name="Summerbell R.C."/>
            <person name="Xu J."/>
            <person name="Young S."/>
            <person name="Zeng Q."/>
            <person name="Birren B.W."/>
            <person name="Cuomo C.A."/>
            <person name="White T.C."/>
        </authorList>
    </citation>
    <scope>NUCLEOTIDE SEQUENCE [LARGE SCALE GENOMIC DNA]</scope>
    <source>
        <strain evidence="6">ATCC MYA-4604 / CBS 118893</strain>
    </source>
</reference>
<dbReference type="InParanoid" id="E4UMU0"/>
<evidence type="ECO:0000256" key="3">
    <source>
        <dbReference type="ARBA" id="ARBA00023002"/>
    </source>
</evidence>
<name>E4UMU0_ARTGP</name>
<dbReference type="OrthoDB" id="10260355at2759"/>
<evidence type="ECO:0000256" key="1">
    <source>
        <dbReference type="ARBA" id="ARBA00009333"/>
    </source>
</evidence>
<dbReference type="SUPFAM" id="SSF51905">
    <property type="entry name" value="FAD/NAD(P)-binding domain"/>
    <property type="match status" value="1"/>
</dbReference>
<keyword evidence="2" id="KW-0285">Flavoprotein</keyword>
<dbReference type="InterPro" id="IPR023753">
    <property type="entry name" value="FAD/NAD-binding_dom"/>
</dbReference>
<accession>E4UMU0</accession>
<dbReference type="HOGENOM" id="CLU_031864_5_0_1"/>